<dbReference type="InterPro" id="IPR005119">
    <property type="entry name" value="LysR_subst-bd"/>
</dbReference>
<comment type="caution">
    <text evidence="7">The sequence shown here is derived from an EMBL/GenBank/DDBJ whole genome shotgun (WGS) entry which is preliminary data.</text>
</comment>
<dbReference type="PROSITE" id="PS50931">
    <property type="entry name" value="HTH_LYSR"/>
    <property type="match status" value="1"/>
</dbReference>
<dbReference type="GO" id="GO:0003700">
    <property type="term" value="F:DNA-binding transcription factor activity"/>
    <property type="evidence" value="ECO:0007669"/>
    <property type="project" value="InterPro"/>
</dbReference>
<dbReference type="SUPFAM" id="SSF53850">
    <property type="entry name" value="Periplasmic binding protein-like II"/>
    <property type="match status" value="1"/>
</dbReference>
<keyword evidence="2" id="KW-0805">Transcription regulation</keyword>
<protein>
    <submittedName>
        <fullName evidence="7">DNA-binding transcriptional LysR family regulator</fullName>
    </submittedName>
</protein>
<dbReference type="GO" id="GO:0003677">
    <property type="term" value="F:DNA binding"/>
    <property type="evidence" value="ECO:0007669"/>
    <property type="project" value="UniProtKB-KW"/>
</dbReference>
<name>A0A4V2FQ60_PSEST</name>
<keyword evidence="4" id="KW-0804">Transcription</keyword>
<reference evidence="7 8" key="1">
    <citation type="submission" date="2019-02" db="EMBL/GenBank/DDBJ databases">
        <title>Sequencing the genomes of 1000 actinobacteria strains.</title>
        <authorList>
            <person name="Klenk H.-P."/>
        </authorList>
    </citation>
    <scope>NUCLEOTIDE SEQUENCE [LARGE SCALE GENOMIC DNA]</scope>
    <source>
        <strain evidence="7 8">DSM 45779</strain>
    </source>
</reference>
<comment type="similarity">
    <text evidence="1">Belongs to the LysR transcriptional regulatory family.</text>
</comment>
<dbReference type="InterPro" id="IPR036388">
    <property type="entry name" value="WH-like_DNA-bd_sf"/>
</dbReference>
<dbReference type="RefSeq" id="WP_130288280.1">
    <property type="nucleotide sequence ID" value="NZ_SHKL01000001.1"/>
</dbReference>
<evidence type="ECO:0000256" key="5">
    <source>
        <dbReference type="SAM" id="MobiDB-lite"/>
    </source>
</evidence>
<dbReference type="AlphaFoldDB" id="A0A4V2FQ60"/>
<sequence length="326" mass="34995">MELRQLRYFVTVARTRHFGRAAERLHMAQSPLSQAIRQLESQVGATLLDRTTRRVDLTPAGEAFLADATRILSSVEDARIRVEHIVAGHTGVLTVGTTDLAAYRVLPRLARAAAREMPGVTLRFEPGLLTAAQEDALVERRIDIGVLRPPLLRRELSVRRVERERMVVAVPSGHRLDGVGPVEPADLRAEPFVAYGVPGSVVDSVVVQACLNAGFLPQRAAEAAQTPIMLTLVAAGAGVAVLPESVRALRMDGVTYVPLTDEVTVELALAWRTEDRSPALLRLIDALEGSGALPRPEPAHLADPVASTDPVPSADTDPTADLGGEP</sequence>
<evidence type="ECO:0000313" key="7">
    <source>
        <dbReference type="EMBL" id="RZT83540.1"/>
    </source>
</evidence>
<feature type="region of interest" description="Disordered" evidence="5">
    <location>
        <begin position="293"/>
        <end position="326"/>
    </location>
</feature>
<dbReference type="Gene3D" id="3.40.190.10">
    <property type="entry name" value="Periplasmic binding protein-like II"/>
    <property type="match status" value="2"/>
</dbReference>
<dbReference type="EMBL" id="SHKL01000001">
    <property type="protein sequence ID" value="RZT83540.1"/>
    <property type="molecule type" value="Genomic_DNA"/>
</dbReference>
<dbReference type="Gene3D" id="1.10.10.10">
    <property type="entry name" value="Winged helix-like DNA-binding domain superfamily/Winged helix DNA-binding domain"/>
    <property type="match status" value="1"/>
</dbReference>
<keyword evidence="3 7" id="KW-0238">DNA-binding</keyword>
<dbReference type="PANTHER" id="PTHR30346:SF0">
    <property type="entry name" value="HCA OPERON TRANSCRIPTIONAL ACTIVATOR HCAR"/>
    <property type="match status" value="1"/>
</dbReference>
<organism evidence="7 8">
    <name type="scientific">Pseudonocardia sediminis</name>
    <dbReference type="NCBI Taxonomy" id="1397368"/>
    <lineage>
        <taxon>Bacteria</taxon>
        <taxon>Bacillati</taxon>
        <taxon>Actinomycetota</taxon>
        <taxon>Actinomycetes</taxon>
        <taxon>Pseudonocardiales</taxon>
        <taxon>Pseudonocardiaceae</taxon>
        <taxon>Pseudonocardia</taxon>
    </lineage>
</organism>
<evidence type="ECO:0000256" key="1">
    <source>
        <dbReference type="ARBA" id="ARBA00009437"/>
    </source>
</evidence>
<proteinExistence type="inferred from homology"/>
<gene>
    <name evidence="7" type="ORF">EV383_0346</name>
</gene>
<evidence type="ECO:0000259" key="6">
    <source>
        <dbReference type="PROSITE" id="PS50931"/>
    </source>
</evidence>
<dbReference type="OrthoDB" id="3461417at2"/>
<keyword evidence="8" id="KW-1185">Reference proteome</keyword>
<dbReference type="SUPFAM" id="SSF46785">
    <property type="entry name" value="Winged helix' DNA-binding domain"/>
    <property type="match status" value="1"/>
</dbReference>
<evidence type="ECO:0000313" key="8">
    <source>
        <dbReference type="Proteomes" id="UP000291591"/>
    </source>
</evidence>
<dbReference type="InterPro" id="IPR000847">
    <property type="entry name" value="LysR_HTH_N"/>
</dbReference>
<dbReference type="CDD" id="cd08414">
    <property type="entry name" value="PBP2_LTTR_aromatics_like"/>
    <property type="match status" value="1"/>
</dbReference>
<accession>A0A4V2FQ60</accession>
<dbReference type="Pfam" id="PF03466">
    <property type="entry name" value="LysR_substrate"/>
    <property type="match status" value="1"/>
</dbReference>
<dbReference type="FunFam" id="1.10.10.10:FF:000001">
    <property type="entry name" value="LysR family transcriptional regulator"/>
    <property type="match status" value="1"/>
</dbReference>
<evidence type="ECO:0000256" key="4">
    <source>
        <dbReference type="ARBA" id="ARBA00023163"/>
    </source>
</evidence>
<dbReference type="Pfam" id="PF00126">
    <property type="entry name" value="HTH_1"/>
    <property type="match status" value="1"/>
</dbReference>
<dbReference type="Proteomes" id="UP000291591">
    <property type="component" value="Unassembled WGS sequence"/>
</dbReference>
<dbReference type="GO" id="GO:0032993">
    <property type="term" value="C:protein-DNA complex"/>
    <property type="evidence" value="ECO:0007669"/>
    <property type="project" value="TreeGrafter"/>
</dbReference>
<dbReference type="PANTHER" id="PTHR30346">
    <property type="entry name" value="TRANSCRIPTIONAL DUAL REGULATOR HCAR-RELATED"/>
    <property type="match status" value="1"/>
</dbReference>
<evidence type="ECO:0000256" key="3">
    <source>
        <dbReference type="ARBA" id="ARBA00023125"/>
    </source>
</evidence>
<dbReference type="InterPro" id="IPR036390">
    <property type="entry name" value="WH_DNA-bd_sf"/>
</dbReference>
<evidence type="ECO:0000256" key="2">
    <source>
        <dbReference type="ARBA" id="ARBA00023015"/>
    </source>
</evidence>
<feature type="domain" description="HTH lysR-type" evidence="6">
    <location>
        <begin position="1"/>
        <end position="58"/>
    </location>
</feature>
<dbReference type="PRINTS" id="PR00039">
    <property type="entry name" value="HTHLYSR"/>
</dbReference>